<evidence type="ECO:0000256" key="1">
    <source>
        <dbReference type="SAM" id="SignalP"/>
    </source>
</evidence>
<name>A0A919GTX5_9ACTN</name>
<dbReference type="RefSeq" id="WP_051902643.1">
    <property type="nucleotide sequence ID" value="NZ_BNEE01000002.1"/>
</dbReference>
<reference evidence="2" key="1">
    <citation type="submission" date="2020-09" db="EMBL/GenBank/DDBJ databases">
        <title>Whole genome shotgun sequence of Streptomyces xanthophaeus NBRC 12829.</title>
        <authorList>
            <person name="Komaki H."/>
            <person name="Tamura T."/>
        </authorList>
    </citation>
    <scope>NUCLEOTIDE SEQUENCE</scope>
    <source>
        <strain evidence="2">NBRC 12829</strain>
    </source>
</reference>
<gene>
    <name evidence="2" type="ORF">Sxan_02160</name>
</gene>
<sequence length="152" mass="15407">MASLAVAALMTVTVTACAHPLRDLGPLPPRFSGPPLPADTAVSDIASVLTAEGVTAAREPSNAQGMCSERLSGRHASEAVDAALKAAFARARSEHGWQDGPDMGSGTLTLRKGNWTVLANLPGNPTPGIQTMFIVSLMCVDSVDGGGATGAP</sequence>
<dbReference type="Proteomes" id="UP000600026">
    <property type="component" value="Unassembled WGS sequence"/>
</dbReference>
<comment type="caution">
    <text evidence="2">The sequence shown here is derived from an EMBL/GenBank/DDBJ whole genome shotgun (WGS) entry which is preliminary data.</text>
</comment>
<evidence type="ECO:0000313" key="2">
    <source>
        <dbReference type="EMBL" id="GHI82852.1"/>
    </source>
</evidence>
<dbReference type="AlphaFoldDB" id="A0A919GTX5"/>
<protein>
    <recommendedName>
        <fullName evidence="4">Lipoprotein</fullName>
    </recommendedName>
</protein>
<accession>A0A919GTX5</accession>
<keyword evidence="3" id="KW-1185">Reference proteome</keyword>
<evidence type="ECO:0008006" key="4">
    <source>
        <dbReference type="Google" id="ProtNLM"/>
    </source>
</evidence>
<organism evidence="2 3">
    <name type="scientific">Streptomyces xanthophaeus</name>
    <dbReference type="NCBI Taxonomy" id="67385"/>
    <lineage>
        <taxon>Bacteria</taxon>
        <taxon>Bacillati</taxon>
        <taxon>Actinomycetota</taxon>
        <taxon>Actinomycetes</taxon>
        <taxon>Kitasatosporales</taxon>
        <taxon>Streptomycetaceae</taxon>
        <taxon>Streptomyces</taxon>
    </lineage>
</organism>
<dbReference type="OrthoDB" id="4246131at2"/>
<keyword evidence="1" id="KW-0732">Signal</keyword>
<feature type="signal peptide" evidence="1">
    <location>
        <begin position="1"/>
        <end position="18"/>
    </location>
</feature>
<dbReference type="EMBL" id="BNEE01000002">
    <property type="protein sequence ID" value="GHI82852.1"/>
    <property type="molecule type" value="Genomic_DNA"/>
</dbReference>
<evidence type="ECO:0000313" key="3">
    <source>
        <dbReference type="Proteomes" id="UP000600026"/>
    </source>
</evidence>
<feature type="chain" id="PRO_5037093743" description="Lipoprotein" evidence="1">
    <location>
        <begin position="19"/>
        <end position="152"/>
    </location>
</feature>
<proteinExistence type="predicted"/>